<proteinExistence type="inferred from homology"/>
<name>A0ABQ0EKI5_APOSI</name>
<evidence type="ECO:0000313" key="6">
    <source>
        <dbReference type="Proteomes" id="UP001623349"/>
    </source>
</evidence>
<keyword evidence="6" id="KW-1185">Reference proteome</keyword>
<comment type="similarity">
    <text evidence="1">Belongs to the 'GDXG' lipolytic enzyme family.</text>
</comment>
<feature type="domain" description="Alpha/beta hydrolase fold-3" evidence="4">
    <location>
        <begin position="3"/>
        <end position="59"/>
    </location>
</feature>
<dbReference type="InterPro" id="IPR033140">
    <property type="entry name" value="Lipase_GDXG_put_SER_AS"/>
</dbReference>
<feature type="active site" evidence="3">
    <location>
        <position position="48"/>
    </location>
</feature>
<dbReference type="Pfam" id="PF07859">
    <property type="entry name" value="Abhydrolase_3"/>
    <property type="match status" value="1"/>
</dbReference>
<reference evidence="5 6" key="1">
    <citation type="submission" date="2024-08" db="EMBL/GenBank/DDBJ databases">
        <title>The draft genome of Apodemus speciosus.</title>
        <authorList>
            <person name="Nabeshima K."/>
            <person name="Suzuki S."/>
            <person name="Onuma M."/>
        </authorList>
    </citation>
    <scope>NUCLEOTIDE SEQUENCE [LARGE SCALE GENOMIC DNA]</scope>
    <source>
        <strain evidence="5">IB14-021</strain>
    </source>
</reference>
<dbReference type="InterPro" id="IPR050300">
    <property type="entry name" value="GDXG_lipolytic_enzyme"/>
</dbReference>
<dbReference type="PANTHER" id="PTHR48081">
    <property type="entry name" value="AB HYDROLASE SUPERFAMILY PROTEIN C4A8.06C"/>
    <property type="match status" value="1"/>
</dbReference>
<dbReference type="Proteomes" id="UP001623349">
    <property type="component" value="Unassembled WGS sequence"/>
</dbReference>
<evidence type="ECO:0000259" key="4">
    <source>
        <dbReference type="Pfam" id="PF07859"/>
    </source>
</evidence>
<dbReference type="PANTHER" id="PTHR48081:SF28">
    <property type="entry name" value="ALPHA_BETA HYDROLASE FOLD-3 DOMAIN-CONTAINING PROTEIN"/>
    <property type="match status" value="1"/>
</dbReference>
<organism evidence="5 6">
    <name type="scientific">Apodemus speciosus</name>
    <name type="common">Large Japanese field mouse</name>
    <dbReference type="NCBI Taxonomy" id="105296"/>
    <lineage>
        <taxon>Eukaryota</taxon>
        <taxon>Metazoa</taxon>
        <taxon>Chordata</taxon>
        <taxon>Craniata</taxon>
        <taxon>Vertebrata</taxon>
        <taxon>Euteleostomi</taxon>
        <taxon>Mammalia</taxon>
        <taxon>Eutheria</taxon>
        <taxon>Euarchontoglires</taxon>
        <taxon>Glires</taxon>
        <taxon>Rodentia</taxon>
        <taxon>Myomorpha</taxon>
        <taxon>Muroidea</taxon>
        <taxon>Muridae</taxon>
        <taxon>Murinae</taxon>
        <taxon>Apodemus</taxon>
    </lineage>
</organism>
<evidence type="ECO:0000256" key="1">
    <source>
        <dbReference type="ARBA" id="ARBA00010515"/>
    </source>
</evidence>
<sequence length="63" mass="6897">MKHYRLAPQHLFPAALEDCIFVIKFFLQDKVLAKYGVDPTRICISGDSSGGTLAATVTQLKDG</sequence>
<dbReference type="PROSITE" id="PS01174">
    <property type="entry name" value="LIPASE_GDXG_SER"/>
    <property type="match status" value="1"/>
</dbReference>
<evidence type="ECO:0000256" key="2">
    <source>
        <dbReference type="ARBA" id="ARBA00022801"/>
    </source>
</evidence>
<protein>
    <submittedName>
        <fullName evidence="5">AADACL2 family member 3</fullName>
    </submittedName>
</protein>
<evidence type="ECO:0000256" key="3">
    <source>
        <dbReference type="PROSITE-ProRule" id="PRU10038"/>
    </source>
</evidence>
<evidence type="ECO:0000313" key="5">
    <source>
        <dbReference type="EMBL" id="GAB1287560.1"/>
    </source>
</evidence>
<keyword evidence="2" id="KW-0378">Hydrolase</keyword>
<dbReference type="SUPFAM" id="SSF53474">
    <property type="entry name" value="alpha/beta-Hydrolases"/>
    <property type="match status" value="1"/>
</dbReference>
<accession>A0ABQ0EKI5</accession>
<gene>
    <name evidence="5" type="ORF">APTSU1_000279000</name>
</gene>
<dbReference type="EMBL" id="BAAFST010000003">
    <property type="protein sequence ID" value="GAB1287560.1"/>
    <property type="molecule type" value="Genomic_DNA"/>
</dbReference>
<dbReference type="InterPro" id="IPR013094">
    <property type="entry name" value="AB_hydrolase_3"/>
</dbReference>
<dbReference type="InterPro" id="IPR029058">
    <property type="entry name" value="AB_hydrolase_fold"/>
</dbReference>
<dbReference type="Gene3D" id="3.40.50.1820">
    <property type="entry name" value="alpha/beta hydrolase"/>
    <property type="match status" value="1"/>
</dbReference>
<comment type="caution">
    <text evidence="5">The sequence shown here is derived from an EMBL/GenBank/DDBJ whole genome shotgun (WGS) entry which is preliminary data.</text>
</comment>